<protein>
    <submittedName>
        <fullName evidence="2">Uncharacterized protein</fullName>
    </submittedName>
</protein>
<keyword evidence="1" id="KW-1133">Transmembrane helix</keyword>
<reference evidence="2" key="1">
    <citation type="journal article" date="2020" name="Nature">
        <title>Giant virus diversity and host interactions through global metagenomics.</title>
        <authorList>
            <person name="Schulz F."/>
            <person name="Roux S."/>
            <person name="Paez-Espino D."/>
            <person name="Jungbluth S."/>
            <person name="Walsh D.A."/>
            <person name="Denef V.J."/>
            <person name="McMahon K.D."/>
            <person name="Konstantinidis K.T."/>
            <person name="Eloe-Fadrosh E.A."/>
            <person name="Kyrpides N.C."/>
            <person name="Woyke T."/>
        </authorList>
    </citation>
    <scope>NUCLEOTIDE SEQUENCE</scope>
    <source>
        <strain evidence="2">GVMAG-M-3300025695-21</strain>
    </source>
</reference>
<keyword evidence="1" id="KW-0472">Membrane</keyword>
<name>A0A6C0J2U4_9ZZZZ</name>
<evidence type="ECO:0000313" key="2">
    <source>
        <dbReference type="EMBL" id="QHT98946.1"/>
    </source>
</evidence>
<sequence length="362" mass="41789">MNNYDMLIVAILIFIILFSLIILYNKNNIIILNIIIVFIILFNVYYWFYYRKLIINRYENFENVDQPNLISPCGLDDNCIYTAVELEKSGNNDNLQYHTNFFNNTIAETYSTFADVRKGDPLLAFNCMKISPEGFNKILSNYGGFGYKYSKIYNMDDNILINHIKSELEAIIGNIKKTDITASKIKGPVYAIISQSPYLRYKGNIINARFDTTNNKYSYYEEVLKDDKIISTFDKNKSLYTEIILVFPSYKTIKQSNNSISYVFESYDKTNYFLDGIKRNVETNSALCFLKCNNSFNLTCGCLNSTPSMNKDIPGSSSGPEGEKGYISKCSSEKNEKTDYSMMYFLNPYNPVFNNLILNHLQ</sequence>
<proteinExistence type="predicted"/>
<organism evidence="2">
    <name type="scientific">viral metagenome</name>
    <dbReference type="NCBI Taxonomy" id="1070528"/>
    <lineage>
        <taxon>unclassified sequences</taxon>
        <taxon>metagenomes</taxon>
        <taxon>organismal metagenomes</taxon>
    </lineage>
</organism>
<dbReference type="AlphaFoldDB" id="A0A6C0J2U4"/>
<accession>A0A6C0J2U4</accession>
<feature type="transmembrane region" description="Helical" evidence="1">
    <location>
        <begin position="30"/>
        <end position="48"/>
    </location>
</feature>
<dbReference type="EMBL" id="MN740298">
    <property type="protein sequence ID" value="QHT98946.1"/>
    <property type="molecule type" value="Genomic_DNA"/>
</dbReference>
<feature type="transmembrane region" description="Helical" evidence="1">
    <location>
        <begin position="7"/>
        <end position="24"/>
    </location>
</feature>
<keyword evidence="1" id="KW-0812">Transmembrane</keyword>
<evidence type="ECO:0000256" key="1">
    <source>
        <dbReference type="SAM" id="Phobius"/>
    </source>
</evidence>